<dbReference type="SUPFAM" id="SSF53335">
    <property type="entry name" value="S-adenosyl-L-methionine-dependent methyltransferases"/>
    <property type="match status" value="1"/>
</dbReference>
<accession>X0T9A1</accession>
<dbReference type="AlphaFoldDB" id="X0T9A1"/>
<dbReference type="InterPro" id="IPR029063">
    <property type="entry name" value="SAM-dependent_MTases_sf"/>
</dbReference>
<dbReference type="PANTHER" id="PTHR43591">
    <property type="entry name" value="METHYLTRANSFERASE"/>
    <property type="match status" value="1"/>
</dbReference>
<name>X0T9A1_9ZZZZ</name>
<dbReference type="PANTHER" id="PTHR43591:SF110">
    <property type="entry name" value="RHODANESE DOMAIN-CONTAINING PROTEIN"/>
    <property type="match status" value="1"/>
</dbReference>
<reference evidence="2" key="1">
    <citation type="journal article" date="2014" name="Front. Microbiol.">
        <title>High frequency of phylogenetically diverse reductive dehalogenase-homologous genes in deep subseafloor sedimentary metagenomes.</title>
        <authorList>
            <person name="Kawai M."/>
            <person name="Futagami T."/>
            <person name="Toyoda A."/>
            <person name="Takaki Y."/>
            <person name="Nishi S."/>
            <person name="Hori S."/>
            <person name="Arai W."/>
            <person name="Tsubouchi T."/>
            <person name="Morono Y."/>
            <person name="Uchiyama I."/>
            <person name="Ito T."/>
            <person name="Fujiyama A."/>
            <person name="Inagaki F."/>
            <person name="Takami H."/>
        </authorList>
    </citation>
    <scope>NUCLEOTIDE SEQUENCE</scope>
    <source>
        <strain evidence="2">Expedition CK06-06</strain>
    </source>
</reference>
<gene>
    <name evidence="2" type="ORF">S01H1_04337</name>
</gene>
<protein>
    <recommendedName>
        <fullName evidence="1">Methyltransferase domain-containing protein</fullName>
    </recommendedName>
</protein>
<evidence type="ECO:0000313" key="2">
    <source>
        <dbReference type="EMBL" id="GAF83906.1"/>
    </source>
</evidence>
<dbReference type="EMBL" id="BARS01002296">
    <property type="protein sequence ID" value="GAF83906.1"/>
    <property type="molecule type" value="Genomic_DNA"/>
</dbReference>
<feature type="domain" description="Methyltransferase" evidence="1">
    <location>
        <begin position="39"/>
        <end position="130"/>
    </location>
</feature>
<evidence type="ECO:0000259" key="1">
    <source>
        <dbReference type="Pfam" id="PF13649"/>
    </source>
</evidence>
<proteinExistence type="predicted"/>
<dbReference type="Pfam" id="PF13649">
    <property type="entry name" value="Methyltransf_25"/>
    <property type="match status" value="1"/>
</dbReference>
<organism evidence="2">
    <name type="scientific">marine sediment metagenome</name>
    <dbReference type="NCBI Taxonomy" id="412755"/>
    <lineage>
        <taxon>unclassified sequences</taxon>
        <taxon>metagenomes</taxon>
        <taxon>ecological metagenomes</taxon>
    </lineage>
</organism>
<dbReference type="Gene3D" id="3.40.50.150">
    <property type="entry name" value="Vaccinia Virus protein VP39"/>
    <property type="match status" value="1"/>
</dbReference>
<dbReference type="CDD" id="cd02440">
    <property type="entry name" value="AdoMet_MTases"/>
    <property type="match status" value="1"/>
</dbReference>
<comment type="caution">
    <text evidence="2">The sequence shown here is derived from an EMBL/GenBank/DDBJ whole genome shotgun (WGS) entry which is preliminary data.</text>
</comment>
<dbReference type="InterPro" id="IPR041698">
    <property type="entry name" value="Methyltransf_25"/>
</dbReference>
<sequence length="208" mass="24130">MKSNYGFMAKIYDPIFYLALKPIRIEVMNELLKYKEKIILDLCCGTGNQAKLLSKHGFRNIYCLDISDSMLEIAKRSDSSIKIYNEDATKTNFDNALFDVVIISFAIHEKDRNTQQALINEAYRIIKKDGLMLVVDYVFDNKTTKFSRILISIIERIAGGEHYRNFKNYIQNKGLSSLIKKDKFKLIKYNRMSSGAVTISIYKKVFLF</sequence>